<evidence type="ECO:0000256" key="1">
    <source>
        <dbReference type="SAM" id="MobiDB-lite"/>
    </source>
</evidence>
<proteinExistence type="predicted"/>
<dbReference type="Proteomes" id="UP000308891">
    <property type="component" value="Unassembled WGS sequence"/>
</dbReference>
<name>A0A4T0UVV8_9NEIS</name>
<accession>A0A4T0UVV8</accession>
<feature type="region of interest" description="Disordered" evidence="1">
    <location>
        <begin position="151"/>
        <end position="175"/>
    </location>
</feature>
<dbReference type="AlphaFoldDB" id="A0A4T0UVV8"/>
<organism evidence="4 5">
    <name type="scientific">Crenobacter intestini</name>
    <dbReference type="NCBI Taxonomy" id="2563443"/>
    <lineage>
        <taxon>Bacteria</taxon>
        <taxon>Pseudomonadati</taxon>
        <taxon>Pseudomonadota</taxon>
        <taxon>Betaproteobacteria</taxon>
        <taxon>Neisseriales</taxon>
        <taxon>Neisseriaceae</taxon>
        <taxon>Crenobacter</taxon>
    </lineage>
</organism>
<keyword evidence="3" id="KW-0732">Signal</keyword>
<keyword evidence="5" id="KW-1185">Reference proteome</keyword>
<evidence type="ECO:0000313" key="4">
    <source>
        <dbReference type="EMBL" id="TIC83200.1"/>
    </source>
</evidence>
<dbReference type="OrthoDB" id="8544937at2"/>
<dbReference type="EMBL" id="STGJ01000008">
    <property type="protein sequence ID" value="TIC83200.1"/>
    <property type="molecule type" value="Genomic_DNA"/>
</dbReference>
<keyword evidence="2" id="KW-0472">Membrane</keyword>
<evidence type="ECO:0000256" key="2">
    <source>
        <dbReference type="SAM" id="Phobius"/>
    </source>
</evidence>
<gene>
    <name evidence="4" type="ORF">E5K04_08910</name>
</gene>
<reference evidence="4 5" key="1">
    <citation type="submission" date="2019-04" db="EMBL/GenBank/DDBJ databases">
        <title>Crenobacter sp. nov.</title>
        <authorList>
            <person name="Shi S."/>
        </authorList>
    </citation>
    <scope>NUCLEOTIDE SEQUENCE [LARGE SCALE GENOMIC DNA]</scope>
    <source>
        <strain evidence="4 5">GY 70310</strain>
    </source>
</reference>
<protein>
    <submittedName>
        <fullName evidence="4">Uncharacterized protein</fullName>
    </submittedName>
</protein>
<keyword evidence="2" id="KW-0812">Transmembrane</keyword>
<sequence>MRNSKLGVALVLFAILFAGCASAPELTEDVVKLEPSIPKESIDVKELEHGQPLGGLNSEIARVIRDPSAAIRLGCGGSLIGDPVCMTIPGVGAGLDNAHRTIKEAIHSYTEMSGPGVILDWSSVKEIMEIEKADQDTGKAIENLAFNNGASANTDLNRRPPNQSNSTAPPLDSTRSFQDRIGEFFATLKKAAYAFNPPSPITVAKPITIYLLLEPQGDAVKLADRIRELAPQDASRIVRGEAKWASVMEASLSGRDFDIEPSAPVRKTLNPSERAMWSWVITPKHPGEKLPLTLTAKAILPSDFAPPYEVILLQREIDVQVTMWWLFDHYFDKYWKWLLGGAAGLVTATFGWWWRQRTTPNPALKRTPRKRRAA</sequence>
<feature type="transmembrane region" description="Helical" evidence="2">
    <location>
        <begin position="334"/>
        <end position="354"/>
    </location>
</feature>
<keyword evidence="2" id="KW-1133">Transmembrane helix</keyword>
<dbReference type="RefSeq" id="WP_136553150.1">
    <property type="nucleotide sequence ID" value="NZ_STGJ01000008.1"/>
</dbReference>
<dbReference type="PROSITE" id="PS51257">
    <property type="entry name" value="PROKAR_LIPOPROTEIN"/>
    <property type="match status" value="1"/>
</dbReference>
<evidence type="ECO:0000256" key="3">
    <source>
        <dbReference type="SAM" id="SignalP"/>
    </source>
</evidence>
<feature type="chain" id="PRO_5020758124" evidence="3">
    <location>
        <begin position="24"/>
        <end position="374"/>
    </location>
</feature>
<evidence type="ECO:0000313" key="5">
    <source>
        <dbReference type="Proteomes" id="UP000308891"/>
    </source>
</evidence>
<comment type="caution">
    <text evidence="4">The sequence shown here is derived from an EMBL/GenBank/DDBJ whole genome shotgun (WGS) entry which is preliminary data.</text>
</comment>
<feature type="signal peptide" evidence="3">
    <location>
        <begin position="1"/>
        <end position="23"/>
    </location>
</feature>